<accession>A0A498HPW4</accession>
<gene>
    <name evidence="3" type="ORF">DVH24_025106</name>
</gene>
<feature type="compositionally biased region" description="Basic residues" evidence="1">
    <location>
        <begin position="227"/>
        <end position="245"/>
    </location>
</feature>
<sequence length="245" mass="27195">MMQRQQQQDQQSRVLYELSALVLNLLRSPPTPIQFSDNSTVMMPPTTSASSLRRPPAASTAQISPVGFASLMLGISMALMLCGTVTFFIGFILMPWVLGLVMVLYVAGILSSLSVLGKSILCYASAPSTPRKDIPGEGGGGSRELKCLTEGRSSSTDDVLVRVVLHIGKGMFVDMNTNSDEEDGEEAEEDDGVDEDRYPARLHVPKLHHPALPRQLEQQPRTQQHEQHHRYHHRPPIRHSSRYLR</sequence>
<evidence type="ECO:0000256" key="2">
    <source>
        <dbReference type="SAM" id="Phobius"/>
    </source>
</evidence>
<keyword evidence="2" id="KW-1133">Transmembrane helix</keyword>
<feature type="transmembrane region" description="Helical" evidence="2">
    <location>
        <begin position="71"/>
        <end position="96"/>
    </location>
</feature>
<evidence type="ECO:0000313" key="4">
    <source>
        <dbReference type="Proteomes" id="UP000290289"/>
    </source>
</evidence>
<dbReference type="EMBL" id="RDQH01000342">
    <property type="protein sequence ID" value="RXH71605.1"/>
    <property type="molecule type" value="Genomic_DNA"/>
</dbReference>
<organism evidence="3 4">
    <name type="scientific">Malus domestica</name>
    <name type="common">Apple</name>
    <name type="synonym">Pyrus malus</name>
    <dbReference type="NCBI Taxonomy" id="3750"/>
    <lineage>
        <taxon>Eukaryota</taxon>
        <taxon>Viridiplantae</taxon>
        <taxon>Streptophyta</taxon>
        <taxon>Embryophyta</taxon>
        <taxon>Tracheophyta</taxon>
        <taxon>Spermatophyta</taxon>
        <taxon>Magnoliopsida</taxon>
        <taxon>eudicotyledons</taxon>
        <taxon>Gunneridae</taxon>
        <taxon>Pentapetalae</taxon>
        <taxon>rosids</taxon>
        <taxon>fabids</taxon>
        <taxon>Rosales</taxon>
        <taxon>Rosaceae</taxon>
        <taxon>Amygdaloideae</taxon>
        <taxon>Maleae</taxon>
        <taxon>Malus</taxon>
    </lineage>
</organism>
<dbReference type="PANTHER" id="PTHR34781">
    <property type="entry name" value="TRANSMEMBRANE PROTEIN"/>
    <property type="match status" value="1"/>
</dbReference>
<dbReference type="PANTHER" id="PTHR34781:SF2">
    <property type="entry name" value="TRANSMEMBRANE PROTEIN"/>
    <property type="match status" value="1"/>
</dbReference>
<keyword evidence="2" id="KW-0812">Transmembrane</keyword>
<comment type="caution">
    <text evidence="3">The sequence shown here is derived from an EMBL/GenBank/DDBJ whole genome shotgun (WGS) entry which is preliminary data.</text>
</comment>
<protein>
    <submittedName>
        <fullName evidence="3">Uncharacterized protein</fullName>
    </submittedName>
</protein>
<feature type="region of interest" description="Disordered" evidence="1">
    <location>
        <begin position="131"/>
        <end position="150"/>
    </location>
</feature>
<dbReference type="AlphaFoldDB" id="A0A498HPW4"/>
<name>A0A498HPW4_MALDO</name>
<evidence type="ECO:0000256" key="1">
    <source>
        <dbReference type="SAM" id="MobiDB-lite"/>
    </source>
</evidence>
<reference evidence="3 4" key="1">
    <citation type="submission" date="2018-10" db="EMBL/GenBank/DDBJ databases">
        <title>A high-quality apple genome assembly.</title>
        <authorList>
            <person name="Hu J."/>
        </authorList>
    </citation>
    <scope>NUCLEOTIDE SEQUENCE [LARGE SCALE GENOMIC DNA]</scope>
    <source>
        <strain evidence="4">cv. HFTH1</strain>
        <tissue evidence="3">Young leaf</tissue>
    </source>
</reference>
<proteinExistence type="predicted"/>
<feature type="transmembrane region" description="Helical" evidence="2">
    <location>
        <begin position="102"/>
        <end position="124"/>
    </location>
</feature>
<keyword evidence="4" id="KW-1185">Reference proteome</keyword>
<feature type="region of interest" description="Disordered" evidence="1">
    <location>
        <begin position="174"/>
        <end position="245"/>
    </location>
</feature>
<keyword evidence="2" id="KW-0472">Membrane</keyword>
<evidence type="ECO:0000313" key="3">
    <source>
        <dbReference type="EMBL" id="RXH71605.1"/>
    </source>
</evidence>
<dbReference type="Proteomes" id="UP000290289">
    <property type="component" value="Chromosome 16"/>
</dbReference>
<feature type="compositionally biased region" description="Acidic residues" evidence="1">
    <location>
        <begin position="179"/>
        <end position="194"/>
    </location>
</feature>